<gene>
    <name evidence="1" type="ORF">UFOVP597_50</name>
</gene>
<proteinExistence type="predicted"/>
<sequence>MPTLIKQSYFYDIYGNLKDKYTANAGDYVSIRFDFSNCCTIITSQTQQITYSALTGEVKLSEGSWIDEGFRVGDVLTFQGYNENNNPTYGYFLTITAIPSDKIIIVTGLPNYNNQTTPDKHIWVFSVAKQKKEIEFSINYLENQNTSPTPSMNSLIDSESQRMILNTMNSLVITNGSGAGTPLTQVGKKSGSFRINNPRIWRFNDDTYAGATRFNYTIMFDLYDFGFLFPSSFQGSECLKLISKFSLKTELGDTKTSDIYYLDNGNTGLFNEAFNSGISNVVTFPTAISSLSFNTLKQIPFSVTINNTSINKIEIGASYSTLDDTYNENQFDAQNKFLKILKSGLVDASNIGNTFYSEYFINEFYSIKLISLSITTSGGQKTFSGVIEFDPYYYNSDGFGNFIEARGDSDRLFYIWLKVGNTNCLLFGNQLEFEYPVGIQITPEFKSLINHDDNTNHSDMLTTGFTYADDINLEDDLAFIADILVNENDLNDSVQVEIVCQDQFSGQYFSLEKMSFDISNQNFPFWVNTFQNVSNNLPTSSAKKQAYLSLNGLSGLDLKIRLYYPFLIRWEYWIKQLNATAYFNSTGKNNKKWTNYADLTNGKLFIKIGIVRNGVMDFNYTEIIPKIYDYDPDIVSKIELIDNATGSAVTSIIKGHTYIVKATHTKTSSWVLYPYGQITIEPKESAPRWIISTEVDADISPLNPLTGNSVKRLDETRPNANTIIYTCNFDASKISGSNYCFTSKISELGTNNNPIFEIKITEDNIDKITEDSILKQIE</sequence>
<reference evidence="1" key="1">
    <citation type="submission" date="2020-04" db="EMBL/GenBank/DDBJ databases">
        <authorList>
            <person name="Chiriac C."/>
            <person name="Salcher M."/>
            <person name="Ghai R."/>
            <person name="Kavagutti S V."/>
        </authorList>
    </citation>
    <scope>NUCLEOTIDE SEQUENCE</scope>
</reference>
<organism evidence="1">
    <name type="scientific">uncultured Caudovirales phage</name>
    <dbReference type="NCBI Taxonomy" id="2100421"/>
    <lineage>
        <taxon>Viruses</taxon>
        <taxon>Duplodnaviria</taxon>
        <taxon>Heunggongvirae</taxon>
        <taxon>Uroviricota</taxon>
        <taxon>Caudoviricetes</taxon>
        <taxon>Peduoviridae</taxon>
        <taxon>Maltschvirus</taxon>
        <taxon>Maltschvirus maltsch</taxon>
    </lineage>
</organism>
<evidence type="ECO:0000313" key="1">
    <source>
        <dbReference type="EMBL" id="CAB4152092.1"/>
    </source>
</evidence>
<name>A0A6J5N0E6_9CAUD</name>
<dbReference type="EMBL" id="LR796564">
    <property type="protein sequence ID" value="CAB4152092.1"/>
    <property type="molecule type" value="Genomic_DNA"/>
</dbReference>
<accession>A0A6J5N0E6</accession>
<protein>
    <submittedName>
        <fullName evidence="1">Uncharacterized protein</fullName>
    </submittedName>
</protein>